<comment type="subcellular location">
    <subcellularLocation>
        <location evidence="1">Cell membrane</location>
        <topology evidence="1">Multi-pass membrane protein</topology>
    </subcellularLocation>
</comment>
<keyword evidence="6 8" id="KW-1133">Transmembrane helix</keyword>
<dbReference type="CDD" id="cd06550">
    <property type="entry name" value="TM_ABC_iron-siderophores_like"/>
    <property type="match status" value="1"/>
</dbReference>
<keyword evidence="3" id="KW-0813">Transport</keyword>
<feature type="transmembrane region" description="Helical" evidence="8">
    <location>
        <begin position="12"/>
        <end position="31"/>
    </location>
</feature>
<keyword evidence="4" id="KW-1003">Cell membrane</keyword>
<name>A0A0F9AES3_9ZZZZ</name>
<evidence type="ECO:0000256" key="6">
    <source>
        <dbReference type="ARBA" id="ARBA00022989"/>
    </source>
</evidence>
<evidence type="ECO:0008006" key="10">
    <source>
        <dbReference type="Google" id="ProtNLM"/>
    </source>
</evidence>
<gene>
    <name evidence="9" type="ORF">LCGC14_2581200</name>
</gene>
<proteinExistence type="inferred from homology"/>
<feature type="transmembrane region" description="Helical" evidence="8">
    <location>
        <begin position="204"/>
        <end position="225"/>
    </location>
</feature>
<reference evidence="9" key="1">
    <citation type="journal article" date="2015" name="Nature">
        <title>Complex archaea that bridge the gap between prokaryotes and eukaryotes.</title>
        <authorList>
            <person name="Spang A."/>
            <person name="Saw J.H."/>
            <person name="Jorgensen S.L."/>
            <person name="Zaremba-Niedzwiedzka K."/>
            <person name="Martijn J."/>
            <person name="Lind A.E."/>
            <person name="van Eijk R."/>
            <person name="Schleper C."/>
            <person name="Guy L."/>
            <person name="Ettema T.J."/>
        </authorList>
    </citation>
    <scope>NUCLEOTIDE SEQUENCE</scope>
</reference>
<keyword evidence="5 8" id="KW-0812">Transmembrane</keyword>
<evidence type="ECO:0000256" key="7">
    <source>
        <dbReference type="ARBA" id="ARBA00023136"/>
    </source>
</evidence>
<dbReference type="GO" id="GO:0005886">
    <property type="term" value="C:plasma membrane"/>
    <property type="evidence" value="ECO:0007669"/>
    <property type="project" value="UniProtKB-SubCell"/>
</dbReference>
<dbReference type="PANTHER" id="PTHR30472:SF25">
    <property type="entry name" value="ABC TRANSPORTER PERMEASE PROTEIN MJ0876-RELATED"/>
    <property type="match status" value="1"/>
</dbReference>
<organism evidence="9">
    <name type="scientific">marine sediment metagenome</name>
    <dbReference type="NCBI Taxonomy" id="412755"/>
    <lineage>
        <taxon>unclassified sequences</taxon>
        <taxon>metagenomes</taxon>
        <taxon>ecological metagenomes</taxon>
    </lineage>
</organism>
<evidence type="ECO:0000256" key="1">
    <source>
        <dbReference type="ARBA" id="ARBA00004651"/>
    </source>
</evidence>
<comment type="similarity">
    <text evidence="2">Belongs to the binding-protein-dependent transport system permease family. FecCD subfamily.</text>
</comment>
<feature type="transmembrane region" description="Helical" evidence="8">
    <location>
        <begin position="291"/>
        <end position="314"/>
    </location>
</feature>
<dbReference type="Pfam" id="PF01032">
    <property type="entry name" value="FecCD"/>
    <property type="match status" value="1"/>
</dbReference>
<dbReference type="InterPro" id="IPR037294">
    <property type="entry name" value="ABC_BtuC-like"/>
</dbReference>
<feature type="transmembrane region" description="Helical" evidence="8">
    <location>
        <begin position="130"/>
        <end position="150"/>
    </location>
</feature>
<feature type="transmembrane region" description="Helical" evidence="8">
    <location>
        <begin position="251"/>
        <end position="279"/>
    </location>
</feature>
<sequence length="347" mass="37195">MITSNKIKRWIGWLIILVILLLGISFLSLMIGPVRIPLTKSISLLAQKLCFWQSYPLENTPAAVILFKIRIPRLILGMVVGAALSSAGVILQGMFRNPLVEPYTLGISGGAAAAVGLVIVTGLSGTFPQIIPLAGFAGAIGATILVYFIASSGGRLTIPTLLLTGVIVSFLSSSLIMLLMSLAKGEELHGIMFWIMGNLQETNLSFIITVSLILLTGIFISFLFARDLNALVLGEEEATHLGIEVERTKKILFILASLLTGVAVSASGVIGFVGLMIPHLIRGIIDTDHRFLLPASALLGASFLVGADLIARTIISPRELPVGVITGIIGGIIFIYIIRKRKVEFRW</sequence>
<evidence type="ECO:0000313" key="9">
    <source>
        <dbReference type="EMBL" id="KKL07915.1"/>
    </source>
</evidence>
<protein>
    <recommendedName>
        <fullName evidence="10">Iron ABC transporter permease</fullName>
    </recommendedName>
</protein>
<dbReference type="FunFam" id="1.10.3470.10:FF:000001">
    <property type="entry name" value="Vitamin B12 ABC transporter permease BtuC"/>
    <property type="match status" value="1"/>
</dbReference>
<evidence type="ECO:0000256" key="5">
    <source>
        <dbReference type="ARBA" id="ARBA00022692"/>
    </source>
</evidence>
<dbReference type="AlphaFoldDB" id="A0A0F9AES3"/>
<comment type="caution">
    <text evidence="9">The sequence shown here is derived from an EMBL/GenBank/DDBJ whole genome shotgun (WGS) entry which is preliminary data.</text>
</comment>
<dbReference type="InterPro" id="IPR000522">
    <property type="entry name" value="ABC_transptr_permease_BtuC"/>
</dbReference>
<feature type="transmembrane region" description="Helical" evidence="8">
    <location>
        <begin position="74"/>
        <end position="91"/>
    </location>
</feature>
<feature type="transmembrane region" description="Helical" evidence="8">
    <location>
        <begin position="103"/>
        <end position="123"/>
    </location>
</feature>
<evidence type="ECO:0000256" key="8">
    <source>
        <dbReference type="SAM" id="Phobius"/>
    </source>
</evidence>
<dbReference type="GO" id="GO:0033214">
    <property type="term" value="P:siderophore-iron import into cell"/>
    <property type="evidence" value="ECO:0007669"/>
    <property type="project" value="TreeGrafter"/>
</dbReference>
<evidence type="ECO:0000256" key="3">
    <source>
        <dbReference type="ARBA" id="ARBA00022448"/>
    </source>
</evidence>
<feature type="transmembrane region" description="Helical" evidence="8">
    <location>
        <begin position="162"/>
        <end position="183"/>
    </location>
</feature>
<dbReference type="PANTHER" id="PTHR30472">
    <property type="entry name" value="FERRIC ENTEROBACTIN TRANSPORT SYSTEM PERMEASE PROTEIN"/>
    <property type="match status" value="1"/>
</dbReference>
<keyword evidence="7 8" id="KW-0472">Membrane</keyword>
<dbReference type="GO" id="GO:0022857">
    <property type="term" value="F:transmembrane transporter activity"/>
    <property type="evidence" value="ECO:0007669"/>
    <property type="project" value="InterPro"/>
</dbReference>
<accession>A0A0F9AES3</accession>
<dbReference type="EMBL" id="LAZR01043096">
    <property type="protein sequence ID" value="KKL07915.1"/>
    <property type="molecule type" value="Genomic_DNA"/>
</dbReference>
<dbReference type="SUPFAM" id="SSF81345">
    <property type="entry name" value="ABC transporter involved in vitamin B12 uptake, BtuC"/>
    <property type="match status" value="1"/>
</dbReference>
<dbReference type="Gene3D" id="1.10.3470.10">
    <property type="entry name" value="ABC transporter involved in vitamin B12 uptake, BtuC"/>
    <property type="match status" value="1"/>
</dbReference>
<evidence type="ECO:0000256" key="2">
    <source>
        <dbReference type="ARBA" id="ARBA00007935"/>
    </source>
</evidence>
<feature type="transmembrane region" description="Helical" evidence="8">
    <location>
        <begin position="320"/>
        <end position="338"/>
    </location>
</feature>
<evidence type="ECO:0000256" key="4">
    <source>
        <dbReference type="ARBA" id="ARBA00022475"/>
    </source>
</evidence>